<evidence type="ECO:0000313" key="4">
    <source>
        <dbReference type="EMBL" id="GLJ59468.1"/>
    </source>
</evidence>
<protein>
    <recommendedName>
        <fullName evidence="6">Secreted protein</fullName>
    </recommendedName>
</protein>
<dbReference type="Proteomes" id="UP001234787">
    <property type="component" value="Unassembled WGS sequence"/>
</dbReference>
<name>A0AAD3RS76_CRYJA</name>
<feature type="region of interest" description="Disordered" evidence="1">
    <location>
        <begin position="102"/>
        <end position="125"/>
    </location>
</feature>
<dbReference type="AlphaFoldDB" id="A0AAD3RS76"/>
<evidence type="ECO:0000256" key="1">
    <source>
        <dbReference type="SAM" id="MobiDB-lite"/>
    </source>
</evidence>
<evidence type="ECO:0000313" key="3">
    <source>
        <dbReference type="EMBL" id="GLJ59162.1"/>
    </source>
</evidence>
<reference evidence="4" key="1">
    <citation type="submission" date="2022-12" db="EMBL/GenBank/DDBJ databases">
        <title>Chromosome-Level Genome Assembly of Japanese Cedar (Cryptomeriajaponica D. Don).</title>
        <authorList>
            <person name="Fujino T."/>
            <person name="Yamaguchi K."/>
            <person name="Yokoyama T."/>
            <person name="Hamanaka T."/>
            <person name="Harazono Y."/>
            <person name="Kamada H."/>
            <person name="Kobayashi W."/>
            <person name="Ujino-Ihara T."/>
            <person name="Uchiyama K."/>
            <person name="Matsumoto A."/>
            <person name="Izuno A."/>
            <person name="Tsumura Y."/>
            <person name="Toyoda A."/>
            <person name="Shigenobu S."/>
            <person name="Moriguchi Y."/>
            <person name="Ueno S."/>
            <person name="Kasahara M."/>
        </authorList>
    </citation>
    <scope>NUCLEOTIDE SEQUENCE</scope>
</reference>
<dbReference type="EMBL" id="BSEH01000728">
    <property type="protein sequence ID" value="GLJ59162.1"/>
    <property type="molecule type" value="Genomic_DNA"/>
</dbReference>
<gene>
    <name evidence="3" type="ORF">SUGI_1495530</name>
    <name evidence="4" type="ORF">SUGI_1509730</name>
</gene>
<comment type="caution">
    <text evidence="4">The sequence shown here is derived from an EMBL/GenBank/DDBJ whole genome shotgun (WGS) entry which is preliminary data.</text>
</comment>
<keyword evidence="2" id="KW-0732">Signal</keyword>
<accession>A0AAD3RS76</accession>
<proteinExistence type="predicted"/>
<evidence type="ECO:0000313" key="5">
    <source>
        <dbReference type="Proteomes" id="UP001234787"/>
    </source>
</evidence>
<evidence type="ECO:0008006" key="6">
    <source>
        <dbReference type="Google" id="ProtNLM"/>
    </source>
</evidence>
<feature type="chain" id="PRO_5042441084" description="Secreted protein" evidence="2">
    <location>
        <begin position="24"/>
        <end position="125"/>
    </location>
</feature>
<sequence length="125" mass="13688">MPPRMCTHAFLFSLSVLLRPCLLSPPTHPGTLDTRPRAIKEREPGTSPSFGPVVRMVGREIAGSGEAVQRLLFCQITLFRLFLTPSKADIAFFLSPSPGIETNYDSSHHSRGSVGPMELPPRTSN</sequence>
<organism evidence="4 5">
    <name type="scientific">Cryptomeria japonica</name>
    <name type="common">Japanese cedar</name>
    <name type="synonym">Cupressus japonica</name>
    <dbReference type="NCBI Taxonomy" id="3369"/>
    <lineage>
        <taxon>Eukaryota</taxon>
        <taxon>Viridiplantae</taxon>
        <taxon>Streptophyta</taxon>
        <taxon>Embryophyta</taxon>
        <taxon>Tracheophyta</taxon>
        <taxon>Spermatophyta</taxon>
        <taxon>Pinopsida</taxon>
        <taxon>Pinidae</taxon>
        <taxon>Conifers II</taxon>
        <taxon>Cupressales</taxon>
        <taxon>Cupressaceae</taxon>
        <taxon>Cryptomeria</taxon>
    </lineage>
</organism>
<feature type="signal peptide" evidence="2">
    <location>
        <begin position="1"/>
        <end position="23"/>
    </location>
</feature>
<dbReference type="EMBL" id="BSEH01000953">
    <property type="protein sequence ID" value="GLJ59468.1"/>
    <property type="molecule type" value="Genomic_DNA"/>
</dbReference>
<keyword evidence="5" id="KW-1185">Reference proteome</keyword>
<evidence type="ECO:0000256" key="2">
    <source>
        <dbReference type="SAM" id="SignalP"/>
    </source>
</evidence>